<dbReference type="InterPro" id="IPR029058">
    <property type="entry name" value="AB_hydrolase_fold"/>
</dbReference>
<comment type="caution">
    <text evidence="3">The sequence shown here is derived from an EMBL/GenBank/DDBJ whole genome shotgun (WGS) entry which is preliminary data.</text>
</comment>
<dbReference type="InterPro" id="IPR050261">
    <property type="entry name" value="FrsA_esterase"/>
</dbReference>
<dbReference type="SUPFAM" id="SSF53474">
    <property type="entry name" value="alpha/beta-Hydrolases"/>
    <property type="match status" value="1"/>
</dbReference>
<dbReference type="AlphaFoldDB" id="A0A5C5ZG23"/>
<proteinExistence type="predicted"/>
<evidence type="ECO:0000259" key="2">
    <source>
        <dbReference type="Pfam" id="PF05448"/>
    </source>
</evidence>
<gene>
    <name evidence="3" type="ORF">Pla100_62390</name>
</gene>
<evidence type="ECO:0000313" key="3">
    <source>
        <dbReference type="EMBL" id="TWT86070.1"/>
    </source>
</evidence>
<protein>
    <submittedName>
        <fullName evidence="3">Alpha/beta hydrolase family protein</fullName>
    </submittedName>
</protein>
<dbReference type="GO" id="GO:0052689">
    <property type="term" value="F:carboxylic ester hydrolase activity"/>
    <property type="evidence" value="ECO:0007669"/>
    <property type="project" value="UniProtKB-ARBA"/>
</dbReference>
<dbReference type="PANTHER" id="PTHR22946">
    <property type="entry name" value="DIENELACTONE HYDROLASE DOMAIN-CONTAINING PROTEIN-RELATED"/>
    <property type="match status" value="1"/>
</dbReference>
<sequence>MPKLFSLIILVVIFSFGVNVQAEPVGPWDLDRLFEVPKWEETDRAAVQGMTAILYSSIPYQDNPVEVFAYYSAPEGTVPAKGWPAVVCIHGGGGTAFDEWVKRWNEHGYAAISMDLEGHLPLSETKGNRRPRLATDHPGPSRVGVFGDYAKPIERQWYYHAVAQVVIAHSLMRSFPEVNAEKIGVTGISWGGTLTSTVMGVDNRFKFAIPVYGCGFLPDSDGHQGEAIKPGQQTEVVNAKFDGSSYFQNVAIPTLWVNGTNDNHFTMPITQQSSRAVGGPSILRYQLEMSHGHGSGWRPEEIYAFADSVVSGGQPLVRFDRPKLDGDQASVTFAATAELTDAELLYTADSTSAWPKRKWRKALATISGATLHAAVPQDAVAVFFSATDERKLMTTSEFILRN</sequence>
<dbReference type="RefSeq" id="WP_146582942.1">
    <property type="nucleotide sequence ID" value="NZ_SJPM01000045.1"/>
</dbReference>
<reference evidence="3 4" key="1">
    <citation type="submission" date="2019-02" db="EMBL/GenBank/DDBJ databases">
        <title>Deep-cultivation of Planctomycetes and their phenomic and genomic characterization uncovers novel biology.</title>
        <authorList>
            <person name="Wiegand S."/>
            <person name="Jogler M."/>
            <person name="Boedeker C."/>
            <person name="Pinto D."/>
            <person name="Vollmers J."/>
            <person name="Rivas-Marin E."/>
            <person name="Kohn T."/>
            <person name="Peeters S.H."/>
            <person name="Heuer A."/>
            <person name="Rast P."/>
            <person name="Oberbeckmann S."/>
            <person name="Bunk B."/>
            <person name="Jeske O."/>
            <person name="Meyerdierks A."/>
            <person name="Storesund J.E."/>
            <person name="Kallscheuer N."/>
            <person name="Luecker S."/>
            <person name="Lage O.M."/>
            <person name="Pohl T."/>
            <person name="Merkel B.J."/>
            <person name="Hornburger P."/>
            <person name="Mueller R.-W."/>
            <person name="Bruemmer F."/>
            <person name="Labrenz M."/>
            <person name="Spormann A.M."/>
            <person name="Op Den Camp H."/>
            <person name="Overmann J."/>
            <person name="Amann R."/>
            <person name="Jetten M.S.M."/>
            <person name="Mascher T."/>
            <person name="Medema M.H."/>
            <person name="Devos D.P."/>
            <person name="Kaster A.-K."/>
            <person name="Ovreas L."/>
            <person name="Rohde M."/>
            <person name="Galperin M.Y."/>
            <person name="Jogler C."/>
        </authorList>
    </citation>
    <scope>NUCLEOTIDE SEQUENCE [LARGE SCALE GENOMIC DNA]</scope>
    <source>
        <strain evidence="3 4">Pla100</strain>
    </source>
</reference>
<organism evidence="3 4">
    <name type="scientific">Neorhodopirellula pilleata</name>
    <dbReference type="NCBI Taxonomy" id="2714738"/>
    <lineage>
        <taxon>Bacteria</taxon>
        <taxon>Pseudomonadati</taxon>
        <taxon>Planctomycetota</taxon>
        <taxon>Planctomycetia</taxon>
        <taxon>Pirellulales</taxon>
        <taxon>Pirellulaceae</taxon>
        <taxon>Neorhodopirellula</taxon>
    </lineage>
</organism>
<dbReference type="Gene3D" id="3.40.50.1820">
    <property type="entry name" value="alpha/beta hydrolase"/>
    <property type="match status" value="1"/>
</dbReference>
<keyword evidence="1 3" id="KW-0378">Hydrolase</keyword>
<accession>A0A5C5ZG23</accession>
<name>A0A5C5ZG23_9BACT</name>
<dbReference type="InterPro" id="IPR008391">
    <property type="entry name" value="AXE1_dom"/>
</dbReference>
<dbReference type="Pfam" id="PF05448">
    <property type="entry name" value="AXE1"/>
    <property type="match status" value="1"/>
</dbReference>
<feature type="domain" description="Acetyl xylan esterase" evidence="2">
    <location>
        <begin position="69"/>
        <end position="212"/>
    </location>
</feature>
<evidence type="ECO:0000313" key="4">
    <source>
        <dbReference type="Proteomes" id="UP000316213"/>
    </source>
</evidence>
<dbReference type="EMBL" id="SJPM01000045">
    <property type="protein sequence ID" value="TWT86070.1"/>
    <property type="molecule type" value="Genomic_DNA"/>
</dbReference>
<keyword evidence="4" id="KW-1185">Reference proteome</keyword>
<dbReference type="Proteomes" id="UP000316213">
    <property type="component" value="Unassembled WGS sequence"/>
</dbReference>
<evidence type="ECO:0000256" key="1">
    <source>
        <dbReference type="ARBA" id="ARBA00022801"/>
    </source>
</evidence>
<dbReference type="OrthoDB" id="9765647at2"/>
<dbReference type="PANTHER" id="PTHR22946:SF9">
    <property type="entry name" value="POLYKETIDE TRANSFERASE AF380"/>
    <property type="match status" value="1"/>
</dbReference>